<accession>A0A9N7THA6</accession>
<protein>
    <submittedName>
        <fullName evidence="1">Uncharacterized protein</fullName>
    </submittedName>
</protein>
<keyword evidence="2" id="KW-1185">Reference proteome</keyword>
<reference evidence="1" key="1">
    <citation type="submission" date="2020-03" db="EMBL/GenBank/DDBJ databases">
        <authorList>
            <person name="Weist P."/>
        </authorList>
    </citation>
    <scope>NUCLEOTIDE SEQUENCE</scope>
</reference>
<sequence length="122" mass="13762">MNTPRRASPAHRSLINMIVYSNDLAANGAFDSDYPLREKEYETLDKDVAHCCNAELHNTAKQRHSGEPTTSARSYAQSCLSVHAIIPEEKVKSNNLGPSIICGHRKLWSWKHHRWPVAPDQS</sequence>
<dbReference type="AlphaFoldDB" id="A0A9N7THA6"/>
<proteinExistence type="predicted"/>
<gene>
    <name evidence="1" type="ORF">PLEPLA_LOCUS774</name>
</gene>
<name>A0A9N7THA6_PLEPL</name>
<organism evidence="1 2">
    <name type="scientific">Pleuronectes platessa</name>
    <name type="common">European plaice</name>
    <dbReference type="NCBI Taxonomy" id="8262"/>
    <lineage>
        <taxon>Eukaryota</taxon>
        <taxon>Metazoa</taxon>
        <taxon>Chordata</taxon>
        <taxon>Craniata</taxon>
        <taxon>Vertebrata</taxon>
        <taxon>Euteleostomi</taxon>
        <taxon>Actinopterygii</taxon>
        <taxon>Neopterygii</taxon>
        <taxon>Teleostei</taxon>
        <taxon>Neoteleostei</taxon>
        <taxon>Acanthomorphata</taxon>
        <taxon>Carangaria</taxon>
        <taxon>Pleuronectiformes</taxon>
        <taxon>Pleuronectoidei</taxon>
        <taxon>Pleuronectidae</taxon>
        <taxon>Pleuronectes</taxon>
    </lineage>
</organism>
<comment type="caution">
    <text evidence="1">The sequence shown here is derived from an EMBL/GenBank/DDBJ whole genome shotgun (WGS) entry which is preliminary data.</text>
</comment>
<evidence type="ECO:0000313" key="2">
    <source>
        <dbReference type="Proteomes" id="UP001153269"/>
    </source>
</evidence>
<dbReference type="EMBL" id="CADEAL010000036">
    <property type="protein sequence ID" value="CAB1413077.1"/>
    <property type="molecule type" value="Genomic_DNA"/>
</dbReference>
<dbReference type="Proteomes" id="UP001153269">
    <property type="component" value="Unassembled WGS sequence"/>
</dbReference>
<evidence type="ECO:0000313" key="1">
    <source>
        <dbReference type="EMBL" id="CAB1413077.1"/>
    </source>
</evidence>